<dbReference type="Pfam" id="PF13416">
    <property type="entry name" value="SBP_bac_8"/>
    <property type="match status" value="1"/>
</dbReference>
<evidence type="ECO:0000256" key="1">
    <source>
        <dbReference type="SAM" id="SignalP"/>
    </source>
</evidence>
<dbReference type="InterPro" id="IPR006311">
    <property type="entry name" value="TAT_signal"/>
</dbReference>
<accession>A0ABQ4DXH3</accession>
<evidence type="ECO:0000313" key="2">
    <source>
        <dbReference type="EMBL" id="GIG87154.1"/>
    </source>
</evidence>
<comment type="caution">
    <text evidence="2">The sequence shown here is derived from an EMBL/GenBank/DDBJ whole genome shotgun (WGS) entry which is preliminary data.</text>
</comment>
<protein>
    <submittedName>
        <fullName evidence="2">Sugar ABC transporter substrate-binding protein</fullName>
    </submittedName>
</protein>
<dbReference type="Gene3D" id="3.40.190.10">
    <property type="entry name" value="Periplasmic binding protein-like II"/>
    <property type="match status" value="1"/>
</dbReference>
<keyword evidence="1" id="KW-0732">Signal</keyword>
<dbReference type="RefSeq" id="WP_203865731.1">
    <property type="nucleotide sequence ID" value="NZ_BONW01000008.1"/>
</dbReference>
<name>A0ABQ4DXH3_9ACTN</name>
<dbReference type="EMBL" id="BONW01000008">
    <property type="protein sequence ID" value="GIG87154.1"/>
    <property type="molecule type" value="Genomic_DNA"/>
</dbReference>
<gene>
    <name evidence="2" type="ORF">Pen02_20900</name>
</gene>
<dbReference type="InterPro" id="IPR006059">
    <property type="entry name" value="SBP"/>
</dbReference>
<evidence type="ECO:0000313" key="3">
    <source>
        <dbReference type="Proteomes" id="UP000646749"/>
    </source>
</evidence>
<dbReference type="PROSITE" id="PS51318">
    <property type="entry name" value="TAT"/>
    <property type="match status" value="1"/>
</dbReference>
<keyword evidence="3" id="KW-1185">Reference proteome</keyword>
<organism evidence="2 3">
    <name type="scientific">Plantactinospora endophytica</name>
    <dbReference type="NCBI Taxonomy" id="673535"/>
    <lineage>
        <taxon>Bacteria</taxon>
        <taxon>Bacillati</taxon>
        <taxon>Actinomycetota</taxon>
        <taxon>Actinomycetes</taxon>
        <taxon>Micromonosporales</taxon>
        <taxon>Micromonosporaceae</taxon>
        <taxon>Plantactinospora</taxon>
    </lineage>
</organism>
<feature type="chain" id="PRO_5045237164" evidence="1">
    <location>
        <begin position="31"/>
        <end position="553"/>
    </location>
</feature>
<dbReference type="SUPFAM" id="SSF53850">
    <property type="entry name" value="Periplasmic binding protein-like II"/>
    <property type="match status" value="1"/>
</dbReference>
<feature type="signal peptide" evidence="1">
    <location>
        <begin position="1"/>
        <end position="30"/>
    </location>
</feature>
<dbReference type="Proteomes" id="UP000646749">
    <property type="component" value="Unassembled WGS sequence"/>
</dbReference>
<sequence length="553" mass="60012">MTSSPSIGRRQLLTGALGTAAALATPGLLAGCGDGGSTGNSDQNRASGSARLPNYLPYTGVRPDLRGNRQGLLDAFLKYPEPPVRATDGPPGDGGELSAFVLTNSPVPPAVGQNPFWQEMNRRLGVDLRLTIVPNPDMPAKFATLVAGDDLPDVIVPALFTPNGLPAGTANLPAWLAAKCQDLSPYLSGDAVHEYPFLANLPTDAWRDCRYNGGIYGLPVPRGIGGTLMMRRDDLFKSLGADPQPESFAEFRAVCRKLTDARANRWALAQAPLDFVRQMLGNPWRWKMEGGRLVSAYESEEFRQALSDTARLVKDGVVHPDSFSNNAPTKKWFNAGSATMITDRYTAWPQFYAENIAGPDFDIGGMRPPRHEGGGFAATWQAQATNNFTAFKKADEGRVRALLKVCNWLAAPFGTEEWLLRRYGLAGVHYRMSDGGPELTQAGVSQTVLGIRYIVDAPDVIFVPGEAEATRKSYEYQASIIPTAVKDPTLGLFSDTWSRRSGQLGTIVNDAQMDVLSGRKPVSAWDEVLKQWRSTGGDKVRTEFEEAIANSSD</sequence>
<reference evidence="2 3" key="1">
    <citation type="submission" date="2021-01" db="EMBL/GenBank/DDBJ databases">
        <title>Whole genome shotgun sequence of Plantactinospora endophytica NBRC 110450.</title>
        <authorList>
            <person name="Komaki H."/>
            <person name="Tamura T."/>
        </authorList>
    </citation>
    <scope>NUCLEOTIDE SEQUENCE [LARGE SCALE GENOMIC DNA]</scope>
    <source>
        <strain evidence="2 3">NBRC 110450</strain>
    </source>
</reference>
<proteinExistence type="predicted"/>